<keyword evidence="9 13" id="KW-0238">DNA-binding</keyword>
<reference evidence="15 16" key="1">
    <citation type="submission" date="2018-12" db="EMBL/GenBank/DDBJ databases">
        <title>Mangrovimonas spongiae sp. nov., a novel member of the genus Mangrovimonas isolated from marine sponge.</title>
        <authorList>
            <person name="Zhuang L."/>
            <person name="Luo L."/>
        </authorList>
    </citation>
    <scope>NUCLEOTIDE SEQUENCE [LARGE SCALE GENOMIC DNA]</scope>
    <source>
        <strain evidence="15 16">HN-E26</strain>
    </source>
</reference>
<dbReference type="AlphaFoldDB" id="A0A3R9MVN6"/>
<dbReference type="EC" id="3.1.21.10" evidence="13 14"/>
<comment type="caution">
    <text evidence="15">The sequence shown here is derived from an EMBL/GenBank/DDBJ whole genome shotgun (WGS) entry which is preliminary data.</text>
</comment>
<keyword evidence="11 13" id="KW-0234">DNA repair</keyword>
<evidence type="ECO:0000256" key="11">
    <source>
        <dbReference type="ARBA" id="ARBA00023204"/>
    </source>
</evidence>
<dbReference type="PRINTS" id="PR00696">
    <property type="entry name" value="RSOLVASERUVC"/>
</dbReference>
<dbReference type="FunFam" id="3.30.420.10:FF:000002">
    <property type="entry name" value="Crossover junction endodeoxyribonuclease RuvC"/>
    <property type="match status" value="1"/>
</dbReference>
<evidence type="ECO:0000256" key="13">
    <source>
        <dbReference type="HAMAP-Rule" id="MF_00034"/>
    </source>
</evidence>
<dbReference type="InterPro" id="IPR002176">
    <property type="entry name" value="X-over_junc_endoDNase_RuvC"/>
</dbReference>
<keyword evidence="8 13" id="KW-0460">Magnesium</keyword>
<dbReference type="RefSeq" id="WP_125466866.1">
    <property type="nucleotide sequence ID" value="NZ_RWBG01000001.1"/>
</dbReference>
<keyword evidence="3 13" id="KW-0540">Nuclease</keyword>
<comment type="subcellular location">
    <subcellularLocation>
        <location evidence="13">Cytoplasm</location>
    </subcellularLocation>
</comment>
<keyword evidence="2 13" id="KW-0963">Cytoplasm</keyword>
<accession>A0A3R9MVN6</accession>
<proteinExistence type="inferred from homology"/>
<dbReference type="PANTHER" id="PTHR30194">
    <property type="entry name" value="CROSSOVER JUNCTION ENDODEOXYRIBONUCLEASE RUVC"/>
    <property type="match status" value="1"/>
</dbReference>
<dbReference type="GO" id="GO:0006281">
    <property type="term" value="P:DNA repair"/>
    <property type="evidence" value="ECO:0007669"/>
    <property type="project" value="UniProtKB-UniRule"/>
</dbReference>
<dbReference type="InterPro" id="IPR036397">
    <property type="entry name" value="RNaseH_sf"/>
</dbReference>
<keyword evidence="7 13" id="KW-0378">Hydrolase</keyword>
<dbReference type="InterPro" id="IPR020563">
    <property type="entry name" value="X-over_junc_endoDNase_Mg_BS"/>
</dbReference>
<dbReference type="GO" id="GO:0000287">
    <property type="term" value="F:magnesium ion binding"/>
    <property type="evidence" value="ECO:0007669"/>
    <property type="project" value="UniProtKB-UniRule"/>
</dbReference>
<dbReference type="PROSITE" id="PS01321">
    <property type="entry name" value="RUVC"/>
    <property type="match status" value="1"/>
</dbReference>
<dbReference type="GO" id="GO:0005737">
    <property type="term" value="C:cytoplasm"/>
    <property type="evidence" value="ECO:0007669"/>
    <property type="project" value="UniProtKB-SubCell"/>
</dbReference>
<dbReference type="GO" id="GO:0003677">
    <property type="term" value="F:DNA binding"/>
    <property type="evidence" value="ECO:0007669"/>
    <property type="project" value="UniProtKB-KW"/>
</dbReference>
<dbReference type="HAMAP" id="MF_00034">
    <property type="entry name" value="RuvC"/>
    <property type="match status" value="1"/>
</dbReference>
<dbReference type="EMBL" id="RWBG01000001">
    <property type="protein sequence ID" value="RSK41875.1"/>
    <property type="molecule type" value="Genomic_DNA"/>
</dbReference>
<dbReference type="Proteomes" id="UP000270620">
    <property type="component" value="Unassembled WGS sequence"/>
</dbReference>
<organism evidence="15 16">
    <name type="scientific">Mangrovimonas spongiae</name>
    <dbReference type="NCBI Taxonomy" id="2494697"/>
    <lineage>
        <taxon>Bacteria</taxon>
        <taxon>Pseudomonadati</taxon>
        <taxon>Bacteroidota</taxon>
        <taxon>Flavobacteriia</taxon>
        <taxon>Flavobacteriales</taxon>
        <taxon>Flavobacteriaceae</taxon>
        <taxon>Mangrovimonas</taxon>
    </lineage>
</organism>
<evidence type="ECO:0000256" key="14">
    <source>
        <dbReference type="NCBIfam" id="TIGR00228"/>
    </source>
</evidence>
<dbReference type="SUPFAM" id="SSF53098">
    <property type="entry name" value="Ribonuclease H-like"/>
    <property type="match status" value="1"/>
</dbReference>
<feature type="binding site" evidence="13">
    <location>
        <position position="11"/>
    </location>
    <ligand>
        <name>Mg(2+)</name>
        <dbReference type="ChEBI" id="CHEBI:18420"/>
        <label>1</label>
    </ligand>
</feature>
<evidence type="ECO:0000313" key="15">
    <source>
        <dbReference type="EMBL" id="RSK41875.1"/>
    </source>
</evidence>
<dbReference type="NCBIfam" id="TIGR00228">
    <property type="entry name" value="ruvC"/>
    <property type="match status" value="1"/>
</dbReference>
<evidence type="ECO:0000313" key="16">
    <source>
        <dbReference type="Proteomes" id="UP000270620"/>
    </source>
</evidence>
<feature type="active site" evidence="13">
    <location>
        <position position="144"/>
    </location>
</feature>
<feature type="binding site" evidence="13">
    <location>
        <position position="144"/>
    </location>
    <ligand>
        <name>Mg(2+)</name>
        <dbReference type="ChEBI" id="CHEBI:18420"/>
        <label>1</label>
    </ligand>
</feature>
<keyword evidence="16" id="KW-1185">Reference proteome</keyword>
<evidence type="ECO:0000256" key="12">
    <source>
        <dbReference type="ARBA" id="ARBA00029354"/>
    </source>
</evidence>
<keyword evidence="5 13" id="KW-0255">Endonuclease</keyword>
<evidence type="ECO:0000256" key="3">
    <source>
        <dbReference type="ARBA" id="ARBA00022722"/>
    </source>
</evidence>
<keyword evidence="4 13" id="KW-0479">Metal-binding</keyword>
<evidence type="ECO:0000256" key="10">
    <source>
        <dbReference type="ARBA" id="ARBA00023172"/>
    </source>
</evidence>
<sequence>MKKEKIILGIDPGTTIMGFGLIKVVGKSMTFLQLNELDLKKYKDHYLKLKYIFERTVELIDTHHPDEIAIEAPFFGKNVQSMLKLGRAQGVAMAAGLSREIPVTEYSPKKIKMAITGNGNASKEQVARMLQSTLGLKSLPKNLDSTDGLAAAVCHFYNEGRVEVGKSYSGWASFVKQNEHKINKQ</sequence>
<comment type="catalytic activity">
    <reaction evidence="12 13">
        <text>Endonucleolytic cleavage at a junction such as a reciprocal single-stranded crossover between two homologous DNA duplexes (Holliday junction).</text>
        <dbReference type="EC" id="3.1.21.10"/>
    </reaction>
</comment>
<evidence type="ECO:0000256" key="4">
    <source>
        <dbReference type="ARBA" id="ARBA00022723"/>
    </source>
</evidence>
<dbReference type="Gene3D" id="3.30.420.10">
    <property type="entry name" value="Ribonuclease H-like superfamily/Ribonuclease H"/>
    <property type="match status" value="1"/>
</dbReference>
<feature type="binding site" evidence="13">
    <location>
        <position position="71"/>
    </location>
    <ligand>
        <name>Mg(2+)</name>
        <dbReference type="ChEBI" id="CHEBI:18420"/>
        <label>2</label>
    </ligand>
</feature>
<dbReference type="GO" id="GO:0006310">
    <property type="term" value="P:DNA recombination"/>
    <property type="evidence" value="ECO:0007669"/>
    <property type="project" value="UniProtKB-UniRule"/>
</dbReference>
<comment type="subunit">
    <text evidence="13">Homodimer which binds Holliday junction (HJ) DNA. The HJ becomes 2-fold symmetrical on binding to RuvC with unstacked arms; it has a different conformation from HJ DNA in complex with RuvA. In the full resolvosome a probable DNA-RuvA(4)-RuvB(12)-RuvC(2) complex forms which resolves the HJ.</text>
</comment>
<evidence type="ECO:0000256" key="7">
    <source>
        <dbReference type="ARBA" id="ARBA00022801"/>
    </source>
</evidence>
<evidence type="ECO:0000256" key="9">
    <source>
        <dbReference type="ARBA" id="ARBA00023125"/>
    </source>
</evidence>
<evidence type="ECO:0000256" key="1">
    <source>
        <dbReference type="ARBA" id="ARBA00009518"/>
    </source>
</evidence>
<comment type="similarity">
    <text evidence="1 13">Belongs to the RuvC family.</text>
</comment>
<dbReference type="CDD" id="cd16962">
    <property type="entry name" value="RuvC"/>
    <property type="match status" value="1"/>
</dbReference>
<feature type="active site" evidence="13">
    <location>
        <position position="71"/>
    </location>
</feature>
<dbReference type="Pfam" id="PF02075">
    <property type="entry name" value="RuvC"/>
    <property type="match status" value="1"/>
</dbReference>
<dbReference type="OrthoDB" id="9805499at2"/>
<dbReference type="GO" id="GO:0048476">
    <property type="term" value="C:Holliday junction resolvase complex"/>
    <property type="evidence" value="ECO:0007669"/>
    <property type="project" value="UniProtKB-UniRule"/>
</dbReference>
<evidence type="ECO:0000256" key="2">
    <source>
        <dbReference type="ARBA" id="ARBA00022490"/>
    </source>
</evidence>
<evidence type="ECO:0000256" key="6">
    <source>
        <dbReference type="ARBA" id="ARBA00022763"/>
    </source>
</evidence>
<evidence type="ECO:0000256" key="5">
    <source>
        <dbReference type="ARBA" id="ARBA00022759"/>
    </source>
</evidence>
<name>A0A3R9MVN6_9FLAO</name>
<protein>
    <recommendedName>
        <fullName evidence="13 14">Crossover junction endodeoxyribonuclease RuvC</fullName>
        <ecNumber evidence="13 14">3.1.21.10</ecNumber>
    </recommendedName>
    <alternativeName>
        <fullName evidence="13">Holliday junction nuclease RuvC</fullName>
    </alternativeName>
    <alternativeName>
        <fullName evidence="13">Holliday junction resolvase RuvC</fullName>
    </alternativeName>
</protein>
<dbReference type="InterPro" id="IPR012337">
    <property type="entry name" value="RNaseH-like_sf"/>
</dbReference>
<dbReference type="PANTHER" id="PTHR30194:SF3">
    <property type="entry name" value="CROSSOVER JUNCTION ENDODEOXYRIBONUCLEASE RUVC"/>
    <property type="match status" value="1"/>
</dbReference>
<feature type="active site" evidence="13">
    <location>
        <position position="11"/>
    </location>
</feature>
<keyword evidence="6 13" id="KW-0227">DNA damage</keyword>
<keyword evidence="10 13" id="KW-0233">DNA recombination</keyword>
<gene>
    <name evidence="13 15" type="primary">ruvC</name>
    <name evidence="15" type="ORF">EJA19_03060</name>
</gene>
<comment type="function">
    <text evidence="13">The RuvA-RuvB-RuvC complex processes Holliday junction (HJ) DNA during genetic recombination and DNA repair. Endonuclease that resolves HJ intermediates. Cleaves cruciform DNA by making single-stranded nicks across the HJ at symmetrical positions within the homologous arms, yielding a 5'-phosphate and a 3'-hydroxyl group; requires a central core of homology in the junction. The consensus cleavage sequence is 5'-(A/T)TT(C/G)-3'. Cleavage occurs on the 3'-side of the TT dinucleotide at the point of strand exchange. HJ branch migration catalyzed by RuvA-RuvB allows RuvC to scan DNA until it finds its consensus sequence, where it cleaves and resolves the cruciform DNA.</text>
</comment>
<evidence type="ECO:0000256" key="8">
    <source>
        <dbReference type="ARBA" id="ARBA00022842"/>
    </source>
</evidence>
<comment type="cofactor">
    <cofactor evidence="13">
        <name>Mg(2+)</name>
        <dbReference type="ChEBI" id="CHEBI:18420"/>
    </cofactor>
    <text evidence="13">Binds 2 Mg(2+) ion per subunit.</text>
</comment>
<dbReference type="GO" id="GO:0008821">
    <property type="term" value="F:crossover junction DNA endonuclease activity"/>
    <property type="evidence" value="ECO:0007669"/>
    <property type="project" value="UniProtKB-UniRule"/>
</dbReference>